<evidence type="ECO:0000313" key="2">
    <source>
        <dbReference type="Proteomes" id="UP000182057"/>
    </source>
</evidence>
<protein>
    <submittedName>
        <fullName evidence="1">Uncharacterized protein</fullName>
    </submittedName>
</protein>
<dbReference type="Pfam" id="PF19872">
    <property type="entry name" value="DUF6345"/>
    <property type="match status" value="1"/>
</dbReference>
<gene>
    <name evidence="1" type="ORF">TFUB20_01206</name>
</gene>
<reference evidence="1 2" key="1">
    <citation type="submission" date="2016-09" db="EMBL/GenBank/DDBJ databases">
        <authorList>
            <person name="Capua I."/>
            <person name="De Benedictis P."/>
            <person name="Joannis T."/>
            <person name="Lombin L.H."/>
            <person name="Cattoli G."/>
        </authorList>
    </citation>
    <scope>NUCLEOTIDE SEQUENCE [LARGE SCALE GENOMIC DNA]</scope>
    <source>
        <strain evidence="1 2">UB20</strain>
    </source>
</reference>
<dbReference type="InterPro" id="IPR045926">
    <property type="entry name" value="DUF6345"/>
</dbReference>
<dbReference type="RefSeq" id="WP_074449747.1">
    <property type="nucleotide sequence ID" value="NZ_CAUQHC010000055.1"/>
</dbReference>
<dbReference type="EMBL" id="FMMM01000048">
    <property type="protein sequence ID" value="SCQ20963.1"/>
    <property type="molecule type" value="Genomic_DNA"/>
</dbReference>
<organism evidence="1 2">
    <name type="scientific">Tannerella forsythia</name>
    <name type="common">Bacteroides forsythus</name>
    <dbReference type="NCBI Taxonomy" id="28112"/>
    <lineage>
        <taxon>Bacteria</taxon>
        <taxon>Pseudomonadati</taxon>
        <taxon>Bacteroidota</taxon>
        <taxon>Bacteroidia</taxon>
        <taxon>Bacteroidales</taxon>
        <taxon>Tannerellaceae</taxon>
        <taxon>Tannerella</taxon>
    </lineage>
</organism>
<sequence>MSYKKLKIENPLVGSEKELLRVNLGGKSGIYGACSIEDFLPGISDLSLTHEDAEGFLGYPTSFTPANFWRKDGGVSVWMYEEAFDNWQDLYGMDAVKVFYHSGHGNMLEDGTYMAPMGAVWDDRSLALSSKMAFANEKLRYLFWSTCLSLRVHDGHSPDRTWRLANKGGLRMIFGYETVSYDSGRYGSEFWKQWKKGKSFSDAFIEASWSLFRNQTPVVCACGNTKEEVQKRLFSERMFYSGAVSSNWYWWKWREAQNHKGLKTARAKAPQNMDVLLLKPYIIDDDLMSAIANKVGINKRTAKSIAIGQDGLRCIGTKDILVSVDSSGTLQLQMAQANYLNDNRISEIQATKIARELIEDLGIAKDVKLTPATTYNSFLCGANTKTGEQGKPTVVETIIQFRQVNDKMESVNADSGFVAVAVDNDGKITRLTSSVKPIVDTQKSIDMQSLAKKREVKMKELSVEERFERKINRLINGTTNNSKLMKITDAPKVMIETLSDKIGYDFSSNYAQPVQQRDIEIKVGDFVKRYQLRVDL</sequence>
<accession>A0A1D3ULK0</accession>
<dbReference type="OrthoDB" id="7757946at2"/>
<dbReference type="Proteomes" id="UP000182057">
    <property type="component" value="Unassembled WGS sequence"/>
</dbReference>
<dbReference type="AlphaFoldDB" id="A0A1D3ULK0"/>
<name>A0A1D3ULK0_TANFO</name>
<evidence type="ECO:0000313" key="1">
    <source>
        <dbReference type="EMBL" id="SCQ20963.1"/>
    </source>
</evidence>
<proteinExistence type="predicted"/>